<name>A0ACC1P0Y1_9PEZI</name>
<dbReference type="Proteomes" id="UP001143856">
    <property type="component" value="Unassembled WGS sequence"/>
</dbReference>
<comment type="caution">
    <text evidence="1">The sequence shown here is derived from an EMBL/GenBank/DDBJ whole genome shotgun (WGS) entry which is preliminary data.</text>
</comment>
<evidence type="ECO:0000313" key="2">
    <source>
        <dbReference type="Proteomes" id="UP001143856"/>
    </source>
</evidence>
<evidence type="ECO:0000313" key="1">
    <source>
        <dbReference type="EMBL" id="KAJ2985357.1"/>
    </source>
</evidence>
<proteinExistence type="predicted"/>
<reference evidence="1" key="1">
    <citation type="submission" date="2022-10" db="EMBL/GenBank/DDBJ databases">
        <title>Genome Sequence of Xylaria curta.</title>
        <authorList>
            <person name="Buettner E."/>
        </authorList>
    </citation>
    <scope>NUCLEOTIDE SEQUENCE</scope>
    <source>
        <strain evidence="1">Babe10</strain>
    </source>
</reference>
<keyword evidence="2" id="KW-1185">Reference proteome</keyword>
<sequence>MRYTESMAVMLLLAGSTPAVALPAEQLNRGLHHLFARGENYDASCDRKIPGTDNLFKNKISTAFADVGTLALVAQNGKDSNGNSFTESTAFSHYFGEGEKDQAKNMIQAIYNDRIPDDSNNGGQGYTITVKCGSDQDDECGPSVLAATSAKPGETTMVFCDRFFSANTAQTKQDLSTKKLGTRRGQWCQTGPMSGSKPGSARDRTPDGYDSAGTVDVYVKGSDDDRAHYDNMEPWQAARELRRLWRVQDGDEGAYKPTTPAVENAESYAAAALEFYFLDGCAWDVILPN</sequence>
<accession>A0ACC1P0Y1</accession>
<protein>
    <submittedName>
        <fullName evidence="1">Uncharacterized protein</fullName>
    </submittedName>
</protein>
<gene>
    <name evidence="1" type="ORF">NUW58_g5577</name>
</gene>
<dbReference type="EMBL" id="JAPDGR010001117">
    <property type="protein sequence ID" value="KAJ2985357.1"/>
    <property type="molecule type" value="Genomic_DNA"/>
</dbReference>
<organism evidence="1 2">
    <name type="scientific">Xylaria curta</name>
    <dbReference type="NCBI Taxonomy" id="42375"/>
    <lineage>
        <taxon>Eukaryota</taxon>
        <taxon>Fungi</taxon>
        <taxon>Dikarya</taxon>
        <taxon>Ascomycota</taxon>
        <taxon>Pezizomycotina</taxon>
        <taxon>Sordariomycetes</taxon>
        <taxon>Xylariomycetidae</taxon>
        <taxon>Xylariales</taxon>
        <taxon>Xylariaceae</taxon>
        <taxon>Xylaria</taxon>
    </lineage>
</organism>